<dbReference type="Pfam" id="PF02321">
    <property type="entry name" value="OEP"/>
    <property type="match status" value="2"/>
</dbReference>
<evidence type="ECO:0000256" key="1">
    <source>
        <dbReference type="ARBA" id="ARBA00007613"/>
    </source>
</evidence>
<keyword evidence="2" id="KW-0472">Membrane</keyword>
<evidence type="ECO:0000256" key="2">
    <source>
        <dbReference type="RuleBase" id="RU362097"/>
    </source>
</evidence>
<dbReference type="PANTHER" id="PTHR30203:SF33">
    <property type="entry name" value="BLR4455 PROTEIN"/>
    <property type="match status" value="1"/>
</dbReference>
<keyword evidence="2" id="KW-1134">Transmembrane beta strand</keyword>
<keyword evidence="4" id="KW-1185">Reference proteome</keyword>
<protein>
    <submittedName>
        <fullName evidence="3">Efflux transporter, outer membrane factor (OMF) lipoprotein, NodT family</fullName>
    </submittedName>
</protein>
<dbReference type="AlphaFoldDB" id="A0A1C3ZLD7"/>
<proteinExistence type="inferred from homology"/>
<keyword evidence="2" id="KW-0564">Palmitate</keyword>
<dbReference type="PROSITE" id="PS51257">
    <property type="entry name" value="PROKAR_LIPOPROTEIN"/>
    <property type="match status" value="1"/>
</dbReference>
<sequence>MKWAIIIGLILLVASCKVAKPYHTPQEAVGASLYRDSIQTADSSNLADLSWKQLFSDTTLQALIADGIAHNLDLEVAMARIRQATANLRQSRAAFFPELSGGLTATYQQQANRGAVSNELYELAGSSSWEADLWGKYRSSKRAALAALLQSQSYKRAVMTQLVSDIATNYYALLGYDAQLQVTLKTVENRKLDAITMKTLKESDVVTSAAVVQSEANRYAAEVTIPDLRQSIRQTENAISVLLGRNPGDIQRDSLKDQKVYTDLKIGVPIQLLANRPDVQEAEYQYRYNFELTNAARAYFYPSLTITAQGGLYSTSVSNFFNAPALFGSVVGGLTQPIFNRGLNKQRLQVAQAQQDEALITFRQTLLTAGQEVSDALFNYQAAVEKISLRERQIAYLQKAVDYTKELLKYTSSTNYTDVLTSEQSLLSAQLDHISDKLQQLQAVVNLYRSLGGGWK</sequence>
<comment type="subcellular location">
    <subcellularLocation>
        <location evidence="2">Cell membrane</location>
        <topology evidence="2">Lipid-anchor</topology>
    </subcellularLocation>
</comment>
<keyword evidence="2 3" id="KW-0449">Lipoprotein</keyword>
<comment type="similarity">
    <text evidence="1 2">Belongs to the outer membrane factor (OMF) (TC 1.B.17) family.</text>
</comment>
<dbReference type="Gene3D" id="2.20.200.10">
    <property type="entry name" value="Outer membrane efflux proteins (OEP)"/>
    <property type="match status" value="1"/>
</dbReference>
<gene>
    <name evidence="3" type="ORF">GA0116948_101450</name>
</gene>
<dbReference type="PANTHER" id="PTHR30203">
    <property type="entry name" value="OUTER MEMBRANE CATION EFFLUX PROTEIN"/>
    <property type="match status" value="1"/>
</dbReference>
<evidence type="ECO:0000313" key="4">
    <source>
        <dbReference type="Proteomes" id="UP000242818"/>
    </source>
</evidence>
<dbReference type="EMBL" id="FMAR01000001">
    <property type="protein sequence ID" value="SCB83141.1"/>
    <property type="molecule type" value="Genomic_DNA"/>
</dbReference>
<organism evidence="3 4">
    <name type="scientific">Chitinophaga costaii</name>
    <dbReference type="NCBI Taxonomy" id="1335309"/>
    <lineage>
        <taxon>Bacteria</taxon>
        <taxon>Pseudomonadati</taxon>
        <taxon>Bacteroidota</taxon>
        <taxon>Chitinophagia</taxon>
        <taxon>Chitinophagales</taxon>
        <taxon>Chitinophagaceae</taxon>
        <taxon>Chitinophaga</taxon>
    </lineage>
</organism>
<dbReference type="Gene3D" id="1.20.1600.10">
    <property type="entry name" value="Outer membrane efflux proteins (OEP)"/>
    <property type="match status" value="1"/>
</dbReference>
<dbReference type="InterPro" id="IPR010131">
    <property type="entry name" value="MdtP/NodT-like"/>
</dbReference>
<dbReference type="Proteomes" id="UP000242818">
    <property type="component" value="Unassembled WGS sequence"/>
</dbReference>
<name>A0A1C3ZLD7_9BACT</name>
<dbReference type="RefSeq" id="WP_089708562.1">
    <property type="nucleotide sequence ID" value="NZ_FMAR01000001.1"/>
</dbReference>
<dbReference type="OrthoDB" id="9770517at2"/>
<reference evidence="3 4" key="1">
    <citation type="submission" date="2016-08" db="EMBL/GenBank/DDBJ databases">
        <authorList>
            <person name="Seilhamer J.J."/>
        </authorList>
    </citation>
    <scope>NUCLEOTIDE SEQUENCE [LARGE SCALE GENOMIC DNA]</scope>
    <source>
        <strain evidence="3 4">A37T2</strain>
    </source>
</reference>
<dbReference type="GO" id="GO:0005886">
    <property type="term" value="C:plasma membrane"/>
    <property type="evidence" value="ECO:0007669"/>
    <property type="project" value="UniProtKB-SubCell"/>
</dbReference>
<dbReference type="STRING" id="1335309.GA0116948_101450"/>
<dbReference type="NCBIfam" id="TIGR01845">
    <property type="entry name" value="outer_NodT"/>
    <property type="match status" value="1"/>
</dbReference>
<evidence type="ECO:0000313" key="3">
    <source>
        <dbReference type="EMBL" id="SCB83141.1"/>
    </source>
</evidence>
<dbReference type="GO" id="GO:0015562">
    <property type="term" value="F:efflux transmembrane transporter activity"/>
    <property type="evidence" value="ECO:0007669"/>
    <property type="project" value="InterPro"/>
</dbReference>
<dbReference type="InterPro" id="IPR003423">
    <property type="entry name" value="OMP_efflux"/>
</dbReference>
<dbReference type="SUPFAM" id="SSF56954">
    <property type="entry name" value="Outer membrane efflux proteins (OEP)"/>
    <property type="match status" value="1"/>
</dbReference>
<accession>A0A1C3ZLD7</accession>
<keyword evidence="2" id="KW-0812">Transmembrane</keyword>